<dbReference type="GO" id="GO:0008239">
    <property type="term" value="F:dipeptidyl-peptidase activity"/>
    <property type="evidence" value="ECO:0007669"/>
    <property type="project" value="TreeGrafter"/>
</dbReference>
<dbReference type="PANTHER" id="PTHR11731">
    <property type="entry name" value="PROTEASE FAMILY S9B,C DIPEPTIDYL-PEPTIDASE IV-RELATED"/>
    <property type="match status" value="1"/>
</dbReference>
<keyword evidence="4" id="KW-1185">Reference proteome</keyword>
<evidence type="ECO:0000313" key="4">
    <source>
        <dbReference type="Proteomes" id="UP000676194"/>
    </source>
</evidence>
<dbReference type="InterPro" id="IPR002469">
    <property type="entry name" value="Peptidase_S9B_N"/>
</dbReference>
<gene>
    <name evidence="3" type="ORF">KIH39_25395</name>
</gene>
<feature type="domain" description="Peptidase S9 prolyl oligopeptidase catalytic" evidence="1">
    <location>
        <begin position="548"/>
        <end position="735"/>
    </location>
</feature>
<dbReference type="Pfam" id="PF00326">
    <property type="entry name" value="Peptidase_S9"/>
    <property type="match status" value="1"/>
</dbReference>
<accession>A0A8E6B5J3</accession>
<dbReference type="Gene3D" id="2.140.10.30">
    <property type="entry name" value="Dipeptidylpeptidase IV, N-terminal domain"/>
    <property type="match status" value="1"/>
</dbReference>
<dbReference type="GO" id="GO:0008236">
    <property type="term" value="F:serine-type peptidase activity"/>
    <property type="evidence" value="ECO:0007669"/>
    <property type="project" value="InterPro"/>
</dbReference>
<evidence type="ECO:0000259" key="1">
    <source>
        <dbReference type="Pfam" id="PF00326"/>
    </source>
</evidence>
<sequence>MLRLLPVIFLLFVPLAPIYSQDASPARLTLNRIYESSDFRGESVNFNKWLEGSSYLIWESAVSPKKGNNLVRVDAAGKKEILIEGESLIPPGSKEPLAIHGYELSKDHDLMLIFTNSAKVWRQNTRGDYWIYRKSTGKLTKLGGDAKPSTLMFAKLSPDATKVAYVRENNLYVEPTAGGSPLQLTSDGTDEVINGTFDWVYEEEFYCRDGFRWNPDSKSIAYWQLDTRGVKKFTMIDNTSETYPKLITFAYPKTGERNSACKVGVVSAEGGATKWIDVPGDTKTDYYIPRMDWASSEKELLIQRINRKQKAIDVMLADVAAGTIKTLYTDRDEAWVDVHDDASEWIDGGKEYTWISEQDGWRHLYAISRDGSSFRKITKGDFDVIKVLKVDEKTKSVYFIASPDNPTQKYLYRCTLDGTGTAERVTPAEQPGTHDYNISPDAKIAFHTYSTFSSPPRVEMVSLPDHKVLQTLASNDKLREAVSKLAQSPVEFFRADAGNGVKLDGWLMKPPGYDPTKKYPLLFHVYGEPAGQLVNDTWGGSEYLWYLMLNQQGYMVACVDNRGTPCPRGRDWRRSVYRKIGVVASEDQAAAARELLKRPYIDPERVGIWGWSGGGSMTLNMMFRHPEIYKVGMSVAPVPDMRLYDTIYQERYMGLPQDNPEDYKKGSPITHAAGLKGKLLIVHGTGDDNVHYQGTEKLINELVSLKKPFSMMAYPNRTHSISEGKGTSYHLRQMLTQYLYDNLPAGPK</sequence>
<dbReference type="InterPro" id="IPR050278">
    <property type="entry name" value="Serine_Prot_S9B/DPPIV"/>
</dbReference>
<dbReference type="InterPro" id="IPR029058">
    <property type="entry name" value="AB_hydrolase_fold"/>
</dbReference>
<dbReference type="SUPFAM" id="SSF53474">
    <property type="entry name" value="alpha/beta-Hydrolases"/>
    <property type="match status" value="1"/>
</dbReference>
<name>A0A8E6B5J3_9BACT</name>
<dbReference type="RefSeq" id="WP_213496795.1">
    <property type="nucleotide sequence ID" value="NZ_CP074694.1"/>
</dbReference>
<organism evidence="3 4">
    <name type="scientific">Telmatocola sphagniphila</name>
    <dbReference type="NCBI Taxonomy" id="1123043"/>
    <lineage>
        <taxon>Bacteria</taxon>
        <taxon>Pseudomonadati</taxon>
        <taxon>Planctomycetota</taxon>
        <taxon>Planctomycetia</taxon>
        <taxon>Gemmatales</taxon>
        <taxon>Gemmataceae</taxon>
    </lineage>
</organism>
<proteinExistence type="predicted"/>
<dbReference type="InterPro" id="IPR001375">
    <property type="entry name" value="Peptidase_S9_cat"/>
</dbReference>
<feature type="domain" description="Dipeptidylpeptidase IV N-terminal" evidence="2">
    <location>
        <begin position="105"/>
        <end position="456"/>
    </location>
</feature>
<evidence type="ECO:0000313" key="3">
    <source>
        <dbReference type="EMBL" id="QVL32131.1"/>
    </source>
</evidence>
<dbReference type="KEGG" id="tsph:KIH39_25395"/>
<dbReference type="Pfam" id="PF00930">
    <property type="entry name" value="DPPIV_N"/>
    <property type="match status" value="1"/>
</dbReference>
<protein>
    <submittedName>
        <fullName evidence="3">S9 family peptidase</fullName>
    </submittedName>
</protein>
<dbReference type="SUPFAM" id="SSF82171">
    <property type="entry name" value="DPP6 N-terminal domain-like"/>
    <property type="match status" value="1"/>
</dbReference>
<dbReference type="EMBL" id="CP074694">
    <property type="protein sequence ID" value="QVL32131.1"/>
    <property type="molecule type" value="Genomic_DNA"/>
</dbReference>
<dbReference type="GO" id="GO:0006508">
    <property type="term" value="P:proteolysis"/>
    <property type="evidence" value="ECO:0007669"/>
    <property type="project" value="InterPro"/>
</dbReference>
<dbReference type="Proteomes" id="UP000676194">
    <property type="component" value="Chromosome"/>
</dbReference>
<reference evidence="3" key="1">
    <citation type="submission" date="2021-05" db="EMBL/GenBank/DDBJ databases">
        <title>Complete genome sequence of the cellulolytic planctomycete Telmatocola sphagniphila SP2T and characterization of the first cellulase from planctomycetes.</title>
        <authorList>
            <person name="Rakitin A.L."/>
            <person name="Beletsky A.V."/>
            <person name="Naumoff D.G."/>
            <person name="Kulichevskaya I.S."/>
            <person name="Mardanov A.V."/>
            <person name="Ravin N.V."/>
            <person name="Dedysh S.N."/>
        </authorList>
    </citation>
    <scope>NUCLEOTIDE SEQUENCE</scope>
    <source>
        <strain evidence="3">SP2T</strain>
    </source>
</reference>
<dbReference type="PANTHER" id="PTHR11731:SF193">
    <property type="entry name" value="DIPEPTIDYL PEPTIDASE 9"/>
    <property type="match status" value="1"/>
</dbReference>
<evidence type="ECO:0000259" key="2">
    <source>
        <dbReference type="Pfam" id="PF00930"/>
    </source>
</evidence>
<dbReference type="Gene3D" id="3.40.50.1820">
    <property type="entry name" value="alpha/beta hydrolase"/>
    <property type="match status" value="1"/>
</dbReference>
<dbReference type="AlphaFoldDB" id="A0A8E6B5J3"/>